<feature type="binding site" evidence="28">
    <location>
        <position position="62"/>
    </location>
    <ligand>
        <name>Ca(2+)</name>
        <dbReference type="ChEBI" id="CHEBI:29108"/>
        <label>1</label>
    </ligand>
</feature>
<evidence type="ECO:0000256" key="8">
    <source>
        <dbReference type="ARBA" id="ARBA00022588"/>
    </source>
</evidence>
<evidence type="ECO:0000256" key="4">
    <source>
        <dbReference type="ARBA" id="ARBA00011907"/>
    </source>
</evidence>
<dbReference type="Gene3D" id="2.10.70.10">
    <property type="entry name" value="Complement Module, domain 1"/>
    <property type="match status" value="2"/>
</dbReference>
<dbReference type="Pfam" id="PF00084">
    <property type="entry name" value="Sushi"/>
    <property type="match status" value="2"/>
</dbReference>
<keyword evidence="18" id="KW-0391">Immunity</keyword>
<feature type="disulfide bond" description="Interchain (between heavy and light chains)" evidence="26">
    <location>
        <begin position="439"/>
        <end position="568"/>
    </location>
</feature>
<dbReference type="InterPro" id="IPR001881">
    <property type="entry name" value="EGF-like_Ca-bd_dom"/>
</dbReference>
<dbReference type="InterPro" id="IPR000742">
    <property type="entry name" value="EGF"/>
</dbReference>
<evidence type="ECO:0000256" key="21">
    <source>
        <dbReference type="ARBA" id="ARBA00023180"/>
    </source>
</evidence>
<dbReference type="InterPro" id="IPR033116">
    <property type="entry name" value="TRYPSIN_SER"/>
</dbReference>
<evidence type="ECO:0000256" key="1">
    <source>
        <dbReference type="ARBA" id="ARBA00001057"/>
    </source>
</evidence>
<keyword evidence="9 30" id="KW-0768">Sushi</keyword>
<protein>
    <recommendedName>
        <fullName evidence="4">complement subcomponent C1r</fullName>
        <ecNumber evidence="4">3.4.21.41</ecNumber>
    </recommendedName>
</protein>
<feature type="binding site" evidence="28">
    <location>
        <position position="283"/>
    </location>
    <ligand>
        <name>Ca(2+)</name>
        <dbReference type="ChEBI" id="CHEBI:29108"/>
        <label>3</label>
    </ligand>
</feature>
<dbReference type="InterPro" id="IPR035976">
    <property type="entry name" value="Sushi/SCR/CCP_sf"/>
</dbReference>
<feature type="disulfide bond" evidence="26 29">
    <location>
        <begin position="186"/>
        <end position="213"/>
    </location>
</feature>
<feature type="disulfide bond" evidence="26">
    <location>
        <begin position="67"/>
        <end position="85"/>
    </location>
</feature>
<comment type="function">
    <text evidence="23">Serine protease component of the complement C1 complex, a multiprotein complex that initiates the classical pathway of the complement system, a cascade of proteins that leads to phagocytosis and breakdown of pathogens and signaling that strengthens the adaptive immune system. C1R catalyzes the first enzymatic step in the classical complement pathway: it is activated by the C1Q subcomplex of the C1 complex, which associates with IgG or IgM immunoglobulins complexed with antigens to form antigen-antibody complexes on the surface of pathogens. Immunoglobulin-binding promotes the autocatalytic cleavage and activation of C1R. Activated C1R then cleaves and activates C1S, the second protease of the classical complement pathway. It is unclear if C1R activates C1S within single, strained C1 complexes or between neighboring C1 complexes on surfaces.</text>
</comment>
<dbReference type="PRINTS" id="PR00722">
    <property type="entry name" value="CHYMOTRYPSIN"/>
</dbReference>
<evidence type="ECO:0000256" key="29">
    <source>
        <dbReference type="PROSITE-ProRule" id="PRU00059"/>
    </source>
</evidence>
<dbReference type="GO" id="GO:0045087">
    <property type="term" value="P:innate immune response"/>
    <property type="evidence" value="ECO:0007669"/>
    <property type="project" value="UniProtKB-KW"/>
</dbReference>
<feature type="disulfide bond" evidence="26">
    <location>
        <begin position="302"/>
        <end position="351"/>
    </location>
</feature>
<evidence type="ECO:0000256" key="24">
    <source>
        <dbReference type="ARBA" id="ARBA00093536"/>
    </source>
</evidence>
<dbReference type="FunFam" id="2.10.25.10:FF:000059">
    <property type="entry name" value="Mannan-binding lectin serine protease 1"/>
    <property type="match status" value="1"/>
</dbReference>
<dbReference type="FunFam" id="2.60.120.290:FF:000012">
    <property type="entry name" value="mannan-binding lectin serine protease 1 isoform X1"/>
    <property type="match status" value="1"/>
</dbReference>
<dbReference type="InterPro" id="IPR043504">
    <property type="entry name" value="Peptidase_S1_PA_chymotrypsin"/>
</dbReference>
<feature type="disulfide bond" evidence="26">
    <location>
        <begin position="650"/>
        <end position="679"/>
    </location>
</feature>
<evidence type="ECO:0000256" key="31">
    <source>
        <dbReference type="SAM" id="SignalP"/>
    </source>
</evidence>
<dbReference type="FunFam" id="2.10.70.10:FF:000016">
    <property type="entry name" value="Mannan-binding lectin serine protease 1"/>
    <property type="match status" value="1"/>
</dbReference>
<dbReference type="InterPro" id="IPR035914">
    <property type="entry name" value="Sperma_CUB_dom_sf"/>
</dbReference>
<dbReference type="OrthoDB" id="6261922at2759"/>
<dbReference type="FunFam" id="2.60.120.290:FF:000006">
    <property type="entry name" value="Mannan-binding lectin serine protease 1"/>
    <property type="match status" value="1"/>
</dbReference>
<dbReference type="SMART" id="SM00032">
    <property type="entry name" value="CCP"/>
    <property type="match status" value="2"/>
</dbReference>
<keyword evidence="17 28" id="KW-0106">Calcium</keyword>
<evidence type="ECO:0000256" key="11">
    <source>
        <dbReference type="ARBA" id="ARBA00022723"/>
    </source>
</evidence>
<gene>
    <name evidence="35" type="primary">C1R</name>
</gene>
<name>A0A8C5PP98_9ANUR</name>
<evidence type="ECO:0000256" key="14">
    <source>
        <dbReference type="ARBA" id="ARBA00022801"/>
    </source>
</evidence>
<evidence type="ECO:0000256" key="20">
    <source>
        <dbReference type="ARBA" id="ARBA00023157"/>
    </source>
</evidence>
<feature type="disulfide bond" evidence="26">
    <location>
        <begin position="614"/>
        <end position="638"/>
    </location>
</feature>
<evidence type="ECO:0000256" key="9">
    <source>
        <dbReference type="ARBA" id="ARBA00022659"/>
    </source>
</evidence>
<dbReference type="FunFam" id="2.40.10.10:FF:000054">
    <property type="entry name" value="Complement C1r subcomponent"/>
    <property type="match status" value="1"/>
</dbReference>
<keyword evidence="13" id="KW-0677">Repeat</keyword>
<dbReference type="InterPro" id="IPR001254">
    <property type="entry name" value="Trypsin_dom"/>
</dbReference>
<keyword evidence="15" id="KW-0068">Autocatalytic cleavage</keyword>
<reference evidence="35" key="2">
    <citation type="submission" date="2025-09" db="UniProtKB">
        <authorList>
            <consortium name="Ensembl"/>
        </authorList>
    </citation>
    <scope>IDENTIFICATION</scope>
</reference>
<feature type="binding site" evidence="28">
    <location>
        <position position="246"/>
    </location>
    <ligand>
        <name>Ca(2+)</name>
        <dbReference type="ChEBI" id="CHEBI:29108"/>
        <label>3</label>
    </ligand>
</feature>
<keyword evidence="10" id="KW-0645">Protease</keyword>
<dbReference type="CDD" id="cd00033">
    <property type="entry name" value="CCP"/>
    <property type="match status" value="2"/>
</dbReference>
<evidence type="ECO:0000256" key="15">
    <source>
        <dbReference type="ARBA" id="ARBA00022813"/>
    </source>
</evidence>
<dbReference type="GO" id="GO:0009986">
    <property type="term" value="C:cell surface"/>
    <property type="evidence" value="ECO:0007669"/>
    <property type="project" value="UniProtKB-SubCell"/>
</dbReference>
<dbReference type="PROSITE" id="PS00135">
    <property type="entry name" value="TRYPSIN_SER"/>
    <property type="match status" value="1"/>
</dbReference>
<comment type="caution">
    <text evidence="30">Lacks conserved residue(s) required for the propagation of feature annotation.</text>
</comment>
<feature type="domain" description="Sushi" evidence="34">
    <location>
        <begin position="367"/>
        <end position="437"/>
    </location>
</feature>
<evidence type="ECO:0000256" key="5">
    <source>
        <dbReference type="ARBA" id="ARBA00022525"/>
    </source>
</evidence>
<dbReference type="SMART" id="SM00179">
    <property type="entry name" value="EGF_CA"/>
    <property type="match status" value="1"/>
</dbReference>
<dbReference type="SMART" id="SM00042">
    <property type="entry name" value="CUB"/>
    <property type="match status" value="2"/>
</dbReference>
<feature type="modified residue" description="(3R)-3-hydroxyasparagine" evidence="27">
    <location>
        <position position="160"/>
    </location>
</feature>
<keyword evidence="20 26" id="KW-1015">Disulfide bond</keyword>
<dbReference type="CDD" id="cd00054">
    <property type="entry name" value="EGF_CA"/>
    <property type="match status" value="1"/>
</dbReference>
<evidence type="ECO:0000256" key="17">
    <source>
        <dbReference type="ARBA" id="ARBA00022837"/>
    </source>
</evidence>
<dbReference type="SUPFAM" id="SSF57196">
    <property type="entry name" value="EGF/Laminin"/>
    <property type="match status" value="1"/>
</dbReference>
<evidence type="ECO:0000256" key="6">
    <source>
        <dbReference type="ARBA" id="ARBA00022536"/>
    </source>
</evidence>
<feature type="disulfide bond" evidence="26">
    <location>
        <begin position="331"/>
        <end position="364"/>
    </location>
</feature>
<keyword evidence="36" id="KW-1185">Reference proteome</keyword>
<evidence type="ECO:0000256" key="23">
    <source>
        <dbReference type="ARBA" id="ARBA00093383"/>
    </source>
</evidence>
<feature type="binding site" evidence="28">
    <location>
        <position position="136"/>
    </location>
    <ligand>
        <name>Ca(2+)</name>
        <dbReference type="ChEBI" id="CHEBI:29108"/>
        <label>2</label>
    </ligand>
</feature>
<feature type="domain" description="Peptidase S1" evidence="33">
    <location>
        <begin position="455"/>
        <end position="701"/>
    </location>
</feature>
<feature type="active site" description="Charge relay system" evidence="25">
    <location>
        <position position="548"/>
    </location>
</feature>
<feature type="binding site" evidence="28">
    <location>
        <position position="160"/>
    </location>
    <ligand>
        <name>Ca(2+)</name>
        <dbReference type="ChEBI" id="CHEBI:29108"/>
        <label>2</label>
    </ligand>
</feature>
<feature type="chain" id="PRO_5034094697" description="complement subcomponent C1r" evidence="31">
    <location>
        <begin position="17"/>
        <end position="705"/>
    </location>
</feature>
<dbReference type="PROSITE" id="PS01187">
    <property type="entry name" value="EGF_CA"/>
    <property type="match status" value="1"/>
</dbReference>
<dbReference type="SMART" id="SM00181">
    <property type="entry name" value="EGF"/>
    <property type="match status" value="1"/>
</dbReference>
<feature type="disulfide bond" evidence="26">
    <location>
        <begin position="369"/>
        <end position="417"/>
    </location>
</feature>
<dbReference type="SMART" id="SM00020">
    <property type="entry name" value="Tryp_SPc"/>
    <property type="match status" value="1"/>
</dbReference>
<evidence type="ECO:0000256" key="19">
    <source>
        <dbReference type="ARBA" id="ARBA00022875"/>
    </source>
</evidence>
<dbReference type="SUPFAM" id="SSF50494">
    <property type="entry name" value="Trypsin-like serine proteases"/>
    <property type="match status" value="1"/>
</dbReference>
<feature type="active site" description="Charge relay system" evidence="25">
    <location>
        <position position="493"/>
    </location>
</feature>
<proteinExistence type="predicted"/>
<dbReference type="Pfam" id="PF00089">
    <property type="entry name" value="Trypsin"/>
    <property type="match status" value="1"/>
</dbReference>
<dbReference type="Gene3D" id="2.40.10.10">
    <property type="entry name" value="Trypsin-like serine proteases"/>
    <property type="match status" value="2"/>
</dbReference>
<feature type="domain" description="CUB" evidence="32">
    <location>
        <begin position="186"/>
        <end position="298"/>
    </location>
</feature>
<reference evidence="35" key="1">
    <citation type="submission" date="2025-08" db="UniProtKB">
        <authorList>
            <consortium name="Ensembl"/>
        </authorList>
    </citation>
    <scope>IDENTIFICATION</scope>
</reference>
<evidence type="ECO:0000256" key="13">
    <source>
        <dbReference type="ARBA" id="ARBA00022737"/>
    </source>
</evidence>
<feature type="binding site" evidence="28">
    <location>
        <position position="164"/>
    </location>
    <ligand>
        <name>Ca(2+)</name>
        <dbReference type="ChEBI" id="CHEBI:29108"/>
        <label>2</label>
    </ligand>
</feature>
<dbReference type="GO" id="GO:0006958">
    <property type="term" value="P:complement activation, classical pathway"/>
    <property type="evidence" value="ECO:0007669"/>
    <property type="project" value="UniProtKB-KW"/>
</dbReference>
<evidence type="ECO:0000256" key="28">
    <source>
        <dbReference type="PIRSR" id="PIRSR001155-4"/>
    </source>
</evidence>
<evidence type="ECO:0000256" key="16">
    <source>
        <dbReference type="ARBA" id="ARBA00022825"/>
    </source>
</evidence>
<dbReference type="Gene3D" id="2.10.25.10">
    <property type="entry name" value="Laminin"/>
    <property type="match status" value="1"/>
</dbReference>
<dbReference type="InterPro" id="IPR024175">
    <property type="entry name" value="Pept_S1A_C1r/C1S/mannan-bd"/>
</dbReference>
<dbReference type="GO" id="GO:0004252">
    <property type="term" value="F:serine-type endopeptidase activity"/>
    <property type="evidence" value="ECO:0007669"/>
    <property type="project" value="UniProtKB-EC"/>
</dbReference>
<dbReference type="PROSITE" id="PS01186">
    <property type="entry name" value="EGF_2"/>
    <property type="match status" value="1"/>
</dbReference>
<dbReference type="GO" id="GO:0072562">
    <property type="term" value="C:blood microparticle"/>
    <property type="evidence" value="ECO:0007669"/>
    <property type="project" value="TreeGrafter"/>
</dbReference>
<dbReference type="InterPro" id="IPR000859">
    <property type="entry name" value="CUB_dom"/>
</dbReference>
<keyword evidence="8" id="KW-0399">Innate immunity</keyword>
<feature type="disulfide bond" evidence="26">
    <location>
        <begin position="169"/>
        <end position="182"/>
    </location>
</feature>
<comment type="catalytic activity">
    <reaction evidence="1">
        <text>Selective cleavage of Lys(or Arg)-|-Ile bond in complement subcomponent C1s to form the active form of C1s (EC 3.4.21.42).</text>
        <dbReference type="EC" id="3.4.21.41"/>
    </reaction>
</comment>
<evidence type="ECO:0000256" key="25">
    <source>
        <dbReference type="PIRSR" id="PIRSR001155-1"/>
    </source>
</evidence>
<dbReference type="SUPFAM" id="SSF49854">
    <property type="entry name" value="Spermadhesin, CUB domain"/>
    <property type="match status" value="2"/>
</dbReference>
<evidence type="ECO:0000256" key="2">
    <source>
        <dbReference type="ARBA" id="ARBA00004241"/>
    </source>
</evidence>
<dbReference type="GeneTree" id="ENSGT00940000158621"/>
<evidence type="ECO:0000256" key="18">
    <source>
        <dbReference type="ARBA" id="ARBA00022859"/>
    </source>
</evidence>
<feature type="disulfide bond" evidence="26">
    <location>
        <begin position="154"/>
        <end position="167"/>
    </location>
</feature>
<dbReference type="Proteomes" id="UP000694569">
    <property type="component" value="Unplaced"/>
</dbReference>
<dbReference type="InterPro" id="IPR001314">
    <property type="entry name" value="Peptidase_S1A"/>
</dbReference>
<dbReference type="SUPFAM" id="SSF57535">
    <property type="entry name" value="Complement control module/SCR domain"/>
    <property type="match status" value="2"/>
</dbReference>
<feature type="binding site" evidence="28">
    <location>
        <position position="115"/>
    </location>
    <ligand>
        <name>Ca(2+)</name>
        <dbReference type="ChEBI" id="CHEBI:29108"/>
        <label>1</label>
    </ligand>
</feature>
<dbReference type="PIRSF" id="PIRSF001155">
    <property type="entry name" value="C1r_C1s_MASP"/>
    <property type="match status" value="1"/>
</dbReference>
<dbReference type="Pfam" id="PF00431">
    <property type="entry name" value="CUB"/>
    <property type="match status" value="2"/>
</dbReference>
<dbReference type="InterPro" id="IPR018097">
    <property type="entry name" value="EGF_Ca-bd_CS"/>
</dbReference>
<comment type="subunit">
    <text evidence="24">Core component of the complement C1 complex, a calcium-dependent complex composed of 1 molecule of the C1Q subcomplex, 2 molecules of C1R and 2 molecules of C1S. The C1Q subcomplex is composed 18 subunits: 3 chains of C1QA, C1QB, and C1QC trimerize to form 6 collagen-like triple helices connected to six globular ligand-recognition modules. Within the C1 complex, C1R is a dimer of identical chains, each of which is activated by cleavage into two chains, heavy and light, connected by disulfide bonds.</text>
</comment>
<organism evidence="35 36">
    <name type="scientific">Leptobrachium leishanense</name>
    <name type="common">Leishan spiny toad</name>
    <dbReference type="NCBI Taxonomy" id="445787"/>
    <lineage>
        <taxon>Eukaryota</taxon>
        <taxon>Metazoa</taxon>
        <taxon>Chordata</taxon>
        <taxon>Craniata</taxon>
        <taxon>Vertebrata</taxon>
        <taxon>Euteleostomi</taxon>
        <taxon>Amphibia</taxon>
        <taxon>Batrachia</taxon>
        <taxon>Anura</taxon>
        <taxon>Pelobatoidea</taxon>
        <taxon>Megophryidae</taxon>
        <taxon>Leptobrachium</taxon>
    </lineage>
</organism>
<keyword evidence="19" id="KW-0180">Complement pathway</keyword>
<feature type="binding site" evidence="28">
    <location>
        <position position="161"/>
    </location>
    <ligand>
        <name>Ca(2+)</name>
        <dbReference type="ChEBI" id="CHEBI:29108"/>
        <label>2</label>
    </ligand>
</feature>
<keyword evidence="21" id="KW-0325">Glycoprotein</keyword>
<dbReference type="PANTHER" id="PTHR24255:SF25">
    <property type="entry name" value="COMPLEMENT C1R SUBCOMPONENT"/>
    <property type="match status" value="1"/>
</dbReference>
<dbReference type="Ensembl" id="ENSLLET00000026588.1">
    <property type="protein sequence ID" value="ENSLLEP00000025606.1"/>
    <property type="gene ID" value="ENSLLEG00000016229.1"/>
</dbReference>
<dbReference type="EC" id="3.4.21.41" evidence="4"/>
<dbReference type="InterPro" id="IPR009003">
    <property type="entry name" value="Peptidase_S1_PA"/>
</dbReference>
<evidence type="ECO:0000256" key="12">
    <source>
        <dbReference type="ARBA" id="ARBA00022729"/>
    </source>
</evidence>
<evidence type="ECO:0000259" key="32">
    <source>
        <dbReference type="PROSITE" id="PS01180"/>
    </source>
</evidence>
<feature type="active site" description="Charge relay system" evidence="25">
    <location>
        <position position="654"/>
    </location>
</feature>
<feature type="disulfide bond" evidence="26">
    <location>
        <begin position="243"/>
        <end position="261"/>
    </location>
</feature>
<dbReference type="PANTHER" id="PTHR24255">
    <property type="entry name" value="COMPLEMENT COMPONENT 1, S SUBCOMPONENT-RELATED"/>
    <property type="match status" value="1"/>
</dbReference>
<keyword evidence="6" id="KW-0245">EGF-like domain</keyword>
<dbReference type="Gene3D" id="2.60.120.290">
    <property type="entry name" value="Spermadhesin, CUB domain"/>
    <property type="match status" value="2"/>
</dbReference>
<keyword evidence="16" id="KW-0720">Serine protease</keyword>
<feature type="disulfide bond" evidence="26">
    <location>
        <begin position="399"/>
        <end position="435"/>
    </location>
</feature>
<feature type="domain" description="CUB" evidence="32">
    <location>
        <begin position="14"/>
        <end position="135"/>
    </location>
</feature>
<dbReference type="InterPro" id="IPR000436">
    <property type="entry name" value="Sushi_SCR_CCP_dom"/>
</dbReference>
<feature type="binding site" evidence="28">
    <location>
        <position position="139"/>
    </location>
    <ligand>
        <name>Ca(2+)</name>
        <dbReference type="ChEBI" id="CHEBI:29108"/>
        <label>2</label>
    </ligand>
</feature>
<evidence type="ECO:0000313" key="36">
    <source>
        <dbReference type="Proteomes" id="UP000694569"/>
    </source>
</evidence>
<evidence type="ECO:0000256" key="7">
    <source>
        <dbReference type="ARBA" id="ARBA00022553"/>
    </source>
</evidence>
<dbReference type="PROSITE" id="PS01180">
    <property type="entry name" value="CUB"/>
    <property type="match status" value="2"/>
</dbReference>
<feature type="signal peptide" evidence="31">
    <location>
        <begin position="1"/>
        <end position="16"/>
    </location>
</feature>
<feature type="binding site" evidence="28">
    <location>
        <position position="70"/>
    </location>
    <ligand>
        <name>Ca(2+)</name>
        <dbReference type="ChEBI" id="CHEBI:29108"/>
        <label>1</label>
    </ligand>
</feature>
<sequence length="705" mass="79625">MYRWLFLLFGIATCSPSRKPLYGVLTTPNYPNTYPNDNHTTWDIEVPEGYQISLNFLVFDLEPSANCHYDFVKVFADKKELGMFCGPPSFKHHPGQQRFVSQENQMKIEFKSDFSNEEDGSIMTYRGFQAYYHALDRNECAQPDDISVTWTPPCQHVCHNYVGGYFCSCFRGYQLQSDKRTCRAECSSEMFTEESGFIYSPGYPQPYPPDLHCNYSIRLEKGLIITINFQGIFEIDDHPRAHCPYDSLKILAGEKIVDSFCGRRSPGTLKTGSNSIDILFETDESGDSRGWKLWYTSEAIQCPDPVPRDQLTIITPNMKEYRMRDYIVVTCQTGYKLMEGDIEQRGFTMLCQTDGTWHRPMPRCEIVTCKEPTRLNNGKLSYLTSLITPTYLSVIEYSCDTPYYSMVTATGSAKFTCSAQREWTDENGELGLPRCIPVCGHQWNPIDEAVPTGRIMGGKAAEIGNFPWQVLLSKNGRSGGAVIGEHWVLTAAHVLWDEDPKGNIEKDPSSINIFLGGVDVDEQIKMGNHEVSDYHLHPDFNYESFDNDIALVRLKSPLVMNLNVSPVCLPEQGNELLYEDRKQGLVSGYGLVNKNKIASALRYVPVPMASRDKCKEYFNKNKNKNKNRKTFFSTNMFCAGFPEAGRGDSCQGDSGGAYVAQKDDGTWVSSGIVSWGIGCNEGYGFYTKVTNYLDWILGYTGKLSA</sequence>
<dbReference type="AlphaFoldDB" id="A0A8C5PP98"/>
<keyword evidence="5" id="KW-0964">Secreted</keyword>
<dbReference type="Pfam" id="PF14670">
    <property type="entry name" value="FXa_inhibition"/>
    <property type="match status" value="1"/>
</dbReference>
<keyword evidence="7" id="KW-0597">Phosphoprotein</keyword>
<dbReference type="GO" id="GO:0005509">
    <property type="term" value="F:calcium ion binding"/>
    <property type="evidence" value="ECO:0007669"/>
    <property type="project" value="InterPro"/>
</dbReference>
<dbReference type="CDD" id="cd00041">
    <property type="entry name" value="CUB"/>
    <property type="match status" value="2"/>
</dbReference>
<evidence type="ECO:0000256" key="26">
    <source>
        <dbReference type="PIRSR" id="PIRSR001155-2"/>
    </source>
</evidence>
<keyword evidence="12 31" id="KW-0732">Signal</keyword>
<keyword evidence="14" id="KW-0378">Hydrolase</keyword>
<feature type="domain" description="Sushi" evidence="34">
    <location>
        <begin position="300"/>
        <end position="366"/>
    </location>
</feature>
<feature type="binding site" evidence="28">
    <location>
        <position position="113"/>
    </location>
    <ligand>
        <name>Ca(2+)</name>
        <dbReference type="ChEBI" id="CHEBI:29108"/>
        <label>1</label>
    </ligand>
</feature>
<keyword evidence="22 27" id="KW-0379">Hydroxylation</keyword>
<dbReference type="FunFam" id="2.40.10.10:FF:000068">
    <property type="entry name" value="transmembrane protease serine 2"/>
    <property type="match status" value="1"/>
</dbReference>
<dbReference type="PROSITE" id="PS50923">
    <property type="entry name" value="SUSHI"/>
    <property type="match status" value="2"/>
</dbReference>
<keyword evidence="11 28" id="KW-0479">Metal-binding</keyword>
<evidence type="ECO:0000256" key="27">
    <source>
        <dbReference type="PIRSR" id="PIRSR001155-3"/>
    </source>
</evidence>
<evidence type="ECO:0000256" key="22">
    <source>
        <dbReference type="ARBA" id="ARBA00023278"/>
    </source>
</evidence>
<evidence type="ECO:0000313" key="35">
    <source>
        <dbReference type="Ensembl" id="ENSLLEP00000025606.1"/>
    </source>
</evidence>
<evidence type="ECO:0000256" key="10">
    <source>
        <dbReference type="ARBA" id="ARBA00022670"/>
    </source>
</evidence>
<evidence type="ECO:0000256" key="30">
    <source>
        <dbReference type="PROSITE-ProRule" id="PRU00302"/>
    </source>
</evidence>
<evidence type="ECO:0000259" key="34">
    <source>
        <dbReference type="PROSITE" id="PS50923"/>
    </source>
</evidence>
<evidence type="ECO:0000259" key="33">
    <source>
        <dbReference type="PROSITE" id="PS50240"/>
    </source>
</evidence>
<evidence type="ECO:0000256" key="3">
    <source>
        <dbReference type="ARBA" id="ARBA00004613"/>
    </source>
</evidence>
<comment type="subcellular location">
    <subcellularLocation>
        <location evidence="2">Cell surface</location>
    </subcellularLocation>
    <subcellularLocation>
        <location evidence="3">Secreted</location>
    </subcellularLocation>
</comment>
<dbReference type="PROSITE" id="PS50240">
    <property type="entry name" value="TRYPSIN_DOM"/>
    <property type="match status" value="1"/>
</dbReference>
<feature type="binding site" evidence="28">
    <location>
        <position position="285"/>
    </location>
    <ligand>
        <name>Ca(2+)</name>
        <dbReference type="ChEBI" id="CHEBI:29108"/>
        <label>3</label>
    </ligand>
</feature>
<dbReference type="CDD" id="cd00190">
    <property type="entry name" value="Tryp_SPc"/>
    <property type="match status" value="1"/>
</dbReference>
<dbReference type="GO" id="GO:0031638">
    <property type="term" value="P:zymogen activation"/>
    <property type="evidence" value="ECO:0007669"/>
    <property type="project" value="TreeGrafter"/>
</dbReference>
<accession>A0A8C5PP98</accession>
<comment type="PTM">
    <text evidence="27">The iron and 2-oxoglutarate dependent 3-hydroxylation of aspartate and asparagine is (R) stereospecific within EGF domains.</text>
</comment>
<feature type="disulfide bond" evidence="26">
    <location>
        <begin position="140"/>
        <end position="158"/>
    </location>
</feature>